<dbReference type="RefSeq" id="WP_061159946.1">
    <property type="nucleotide sequence ID" value="NZ_FCOI02000005.1"/>
</dbReference>
<organism evidence="1 2">
    <name type="scientific">Caballeronia temeraria</name>
    <dbReference type="NCBI Taxonomy" id="1777137"/>
    <lineage>
        <taxon>Bacteria</taxon>
        <taxon>Pseudomonadati</taxon>
        <taxon>Pseudomonadota</taxon>
        <taxon>Betaproteobacteria</taxon>
        <taxon>Burkholderiales</taxon>
        <taxon>Burkholderiaceae</taxon>
        <taxon>Caballeronia</taxon>
    </lineage>
</organism>
<name>A0A158AA44_9BURK</name>
<dbReference type="OrthoDB" id="9132279at2"/>
<dbReference type="AlphaFoldDB" id="A0A158AA44"/>
<accession>A0A158AA44</accession>
<sequence>MNRDQPPCNMCSKHDCRSCAWTSPLDASYRTLIHSHSLLSIVALSVNDAKSAPAEPSWFTIAGRRIFRFFSELSPRAR</sequence>
<keyword evidence="2" id="KW-1185">Reference proteome</keyword>
<dbReference type="EMBL" id="FCOI02000005">
    <property type="protein sequence ID" value="SAK54476.1"/>
    <property type="molecule type" value="Genomic_DNA"/>
</dbReference>
<reference evidence="2" key="1">
    <citation type="submission" date="2016-01" db="EMBL/GenBank/DDBJ databases">
        <authorList>
            <person name="Peeters Charlotte."/>
        </authorList>
    </citation>
    <scope>NUCLEOTIDE SEQUENCE [LARGE SCALE GENOMIC DNA]</scope>
</reference>
<evidence type="ECO:0000313" key="2">
    <source>
        <dbReference type="Proteomes" id="UP000054624"/>
    </source>
</evidence>
<gene>
    <name evidence="1" type="ORF">AWB76_01994</name>
</gene>
<dbReference type="STRING" id="1777137.AWB76_01994"/>
<evidence type="ECO:0000313" key="1">
    <source>
        <dbReference type="EMBL" id="SAK54476.1"/>
    </source>
</evidence>
<dbReference type="Proteomes" id="UP000054624">
    <property type="component" value="Unassembled WGS sequence"/>
</dbReference>
<protein>
    <submittedName>
        <fullName evidence="1">Uncharacterized protein</fullName>
    </submittedName>
</protein>
<proteinExistence type="predicted"/>